<feature type="domain" description="CRISPR type III-associated protein" evidence="2">
    <location>
        <begin position="18"/>
        <end position="197"/>
    </location>
</feature>
<protein>
    <submittedName>
        <fullName evidence="3">CRISPR-associated RAMP protein, family</fullName>
    </submittedName>
</protein>
<dbReference type="EMBL" id="JXTH01000022">
    <property type="protein sequence ID" value="KIQ94508.1"/>
    <property type="molecule type" value="Genomic_DNA"/>
</dbReference>
<comment type="caution">
    <text evidence="3">The sequence shown here is derived from an EMBL/GenBank/DDBJ whole genome shotgun (WGS) entry which is preliminary data.</text>
</comment>
<sequence>MQLPNRRLYHRIEWNVELLTETPMYIGGRKEKNRESLENKEGSTLNKSLTTSDQSFFIIPGSSLRGVCRSFAYYVLMEVLNNSEQCEEILNDLFGYVSSDQKQSAKKGRIWFADAYIQRTKQTKVGKHITPIDRFQQSPICPLRFESIAPNQRICVRFTIENAKIIHLGIIALFLRELKRGQITFGGNTSRGFGYVKLRNIHTIISVYDTDGDYVKTIDNVNVPIHKNWQKRDELIFTVWESNDLDEGIEWLKQGVESIRMLSEKVIK</sequence>
<dbReference type="PATRIC" id="fig|404937.3.peg.1458"/>
<dbReference type="Proteomes" id="UP000032102">
    <property type="component" value="Unassembled WGS sequence"/>
</dbReference>
<evidence type="ECO:0000313" key="3">
    <source>
        <dbReference type="EMBL" id="KIQ94508.1"/>
    </source>
</evidence>
<gene>
    <name evidence="3" type="ORF">LH47_01386</name>
</gene>
<evidence type="ECO:0000313" key="4">
    <source>
        <dbReference type="Proteomes" id="UP000032102"/>
    </source>
</evidence>
<dbReference type="PANTHER" id="PTHR35579:SF3">
    <property type="entry name" value="CRISPR SYSTEM CMS ENDORIBONUCLEASE CSM3"/>
    <property type="match status" value="1"/>
</dbReference>
<dbReference type="PANTHER" id="PTHR35579">
    <property type="entry name" value="CRISPR SYSTEM CMS ENDORIBONUCLEASE CSM3"/>
    <property type="match status" value="1"/>
</dbReference>
<proteinExistence type="predicted"/>
<evidence type="ECO:0000256" key="1">
    <source>
        <dbReference type="ARBA" id="ARBA00023118"/>
    </source>
</evidence>
<dbReference type="InterPro" id="IPR005537">
    <property type="entry name" value="RAMP_III_fam"/>
</dbReference>
<dbReference type="InterPro" id="IPR052216">
    <property type="entry name" value="CRISPR_Csm3_endoribonuclease"/>
</dbReference>
<dbReference type="RefSeq" id="WP_043965960.1">
    <property type="nucleotide sequence ID" value="NZ_JXTH01000022.1"/>
</dbReference>
<reference evidence="3 4" key="1">
    <citation type="submission" date="2015-01" db="EMBL/GenBank/DDBJ databases">
        <title>Draft genome of Anoxybacillus thermarum strain AF/04.</title>
        <authorList>
            <person name="Poli A."/>
            <person name="Nicolaus B."/>
            <person name="Chan K.-G."/>
            <person name="Kahar U.M."/>
            <person name="Yaakob A.S."/>
            <person name="Chan C.S."/>
            <person name="Goh K.M."/>
        </authorList>
    </citation>
    <scope>NUCLEOTIDE SEQUENCE [LARGE SCALE GENOMIC DNA]</scope>
    <source>
        <strain evidence="3 4">AF/04</strain>
    </source>
</reference>
<organism evidence="3 4">
    <name type="scientific">Anoxybacillus thermarum</name>
    <dbReference type="NCBI Taxonomy" id="404937"/>
    <lineage>
        <taxon>Bacteria</taxon>
        <taxon>Bacillati</taxon>
        <taxon>Bacillota</taxon>
        <taxon>Bacilli</taxon>
        <taxon>Bacillales</taxon>
        <taxon>Anoxybacillaceae</taxon>
        <taxon>Anoxybacillus</taxon>
    </lineage>
</organism>
<dbReference type="AlphaFoldDB" id="A0A0D0Q969"/>
<dbReference type="GO" id="GO:0051607">
    <property type="term" value="P:defense response to virus"/>
    <property type="evidence" value="ECO:0007669"/>
    <property type="project" value="UniProtKB-KW"/>
</dbReference>
<keyword evidence="4" id="KW-1185">Reference proteome</keyword>
<accession>A0A0D0Q969</accession>
<name>A0A0D0Q969_9BACL</name>
<evidence type="ECO:0000259" key="2">
    <source>
        <dbReference type="Pfam" id="PF03787"/>
    </source>
</evidence>
<keyword evidence="1" id="KW-0051">Antiviral defense</keyword>
<dbReference type="Pfam" id="PF03787">
    <property type="entry name" value="RAMPs"/>
    <property type="match status" value="1"/>
</dbReference>